<dbReference type="InterPro" id="IPR027417">
    <property type="entry name" value="P-loop_NTPase"/>
</dbReference>
<dbReference type="SUPFAM" id="SSF52540">
    <property type="entry name" value="P-loop containing nucleoside triphosphate hydrolases"/>
    <property type="match status" value="1"/>
</dbReference>
<gene>
    <name evidence="2" type="ORF">SAMN05421504_11825</name>
</gene>
<feature type="domain" description="HTH luxR-type" evidence="1">
    <location>
        <begin position="764"/>
        <end position="827"/>
    </location>
</feature>
<dbReference type="SMART" id="SM00421">
    <property type="entry name" value="HTH_LUXR"/>
    <property type="match status" value="1"/>
</dbReference>
<dbReference type="CDD" id="cd06170">
    <property type="entry name" value="LuxR_C_like"/>
    <property type="match status" value="1"/>
</dbReference>
<dbReference type="Proteomes" id="UP000199515">
    <property type="component" value="Unassembled WGS sequence"/>
</dbReference>
<dbReference type="PRINTS" id="PR00038">
    <property type="entry name" value="HTHLUXR"/>
</dbReference>
<dbReference type="SUPFAM" id="SSF46894">
    <property type="entry name" value="C-terminal effector domain of the bipartite response regulators"/>
    <property type="match status" value="1"/>
</dbReference>
<dbReference type="InterPro" id="IPR036388">
    <property type="entry name" value="WH-like_DNA-bd_sf"/>
</dbReference>
<organism evidence="2 3">
    <name type="scientific">Amycolatopsis xylanica</name>
    <dbReference type="NCBI Taxonomy" id="589385"/>
    <lineage>
        <taxon>Bacteria</taxon>
        <taxon>Bacillati</taxon>
        <taxon>Actinomycetota</taxon>
        <taxon>Actinomycetes</taxon>
        <taxon>Pseudonocardiales</taxon>
        <taxon>Pseudonocardiaceae</taxon>
        <taxon>Amycolatopsis</taxon>
    </lineage>
</organism>
<reference evidence="2 3" key="1">
    <citation type="submission" date="2016-10" db="EMBL/GenBank/DDBJ databases">
        <authorList>
            <person name="de Groot N.N."/>
        </authorList>
    </citation>
    <scope>NUCLEOTIDE SEQUENCE [LARGE SCALE GENOMIC DNA]</scope>
    <source>
        <strain evidence="2 3">CPCC 202699</strain>
    </source>
</reference>
<evidence type="ECO:0000259" key="1">
    <source>
        <dbReference type="PROSITE" id="PS50043"/>
    </source>
</evidence>
<dbReference type="InterPro" id="IPR000792">
    <property type="entry name" value="Tscrpt_reg_LuxR_C"/>
</dbReference>
<dbReference type="EMBL" id="FNON01000018">
    <property type="protein sequence ID" value="SDZ45644.1"/>
    <property type="molecule type" value="Genomic_DNA"/>
</dbReference>
<dbReference type="Pfam" id="PF13191">
    <property type="entry name" value="AAA_16"/>
    <property type="match status" value="1"/>
</dbReference>
<evidence type="ECO:0000313" key="3">
    <source>
        <dbReference type="Proteomes" id="UP000199515"/>
    </source>
</evidence>
<dbReference type="AlphaFoldDB" id="A0A1H3T608"/>
<proteinExistence type="predicted"/>
<dbReference type="STRING" id="589385.SAMN05421504_11825"/>
<sequence length="827" mass="87484">MLGQEWTLAGRGGQLETVLAAAARGECMVLSGAAGIGKTRLAREVWTRLRAAGHTAEWVTATRAGSAIPFGAVSHLLPEGGQADRLALLRRVAAQFERAERPAIVVDDAHLLDDASATVVHHLSTRSPAFALLTIRDGEHCPDAITALWKEGQATRVTVPKLPGSAIDSLLAETFEQQLDAVSRQRLSRVSGGNPLLLREILQAGFDSGTLRRRRGRWRWTGSVPATARLGEVVADRLNAAGDAIAGVLEVIACGEPLAMTVLEGLASTEAITAAERQGLAVIDHSGNRVLARLSHPLHGEVIRSTMTRSRTRHLAGKLAAATISSPMRRRDDALRAGVWQLMAGHAGNAEILLTAAKQAMDRFDLDLAERLARASRDSGGGWRAENVLAQILSHAGQANSDILYWGEGKERASEEISGAPGRRAAEGNRSFILMFDSRCADALKVGESVLATPDAEPQAVVWAATGAGAAAGLLGDTARASAIYRLGLDVATVHQAEVPWGATQVGCGRLMGLLANARLSEARELAEREYKAALRDEAENVVGAWAGFLGATAKAQGDVRVAASSLRESLSLLKEYDAFRLAAPCLASLAGALALSGDGRLAARLLDRAHSPERQASRLFQPWMELDKAWTLAALGNRSAAASTARAAADLARDFGQPTVEGWALYDAARLGDAPSVHARLTALGSLFAPAARGLAAKDPEPLEQAAWIFADRGLLLHAAEAAATAGALYRSDGKRTLANVVLERAAVLAQRCHGAHTPLLDASGLRAVLTRREHEVAALAVAGLSSRRIAEQLGLSVRTVDNYLGRAYAKFGVRGRAELSRAFHP</sequence>
<dbReference type="InterPro" id="IPR016032">
    <property type="entry name" value="Sig_transdc_resp-reg_C-effctor"/>
</dbReference>
<evidence type="ECO:0000313" key="2">
    <source>
        <dbReference type="EMBL" id="SDZ45644.1"/>
    </source>
</evidence>
<name>A0A1H3T608_9PSEU</name>
<dbReference type="GO" id="GO:0006355">
    <property type="term" value="P:regulation of DNA-templated transcription"/>
    <property type="evidence" value="ECO:0007669"/>
    <property type="project" value="InterPro"/>
</dbReference>
<accession>A0A1H3T608</accession>
<dbReference type="Gene3D" id="1.10.10.10">
    <property type="entry name" value="Winged helix-like DNA-binding domain superfamily/Winged helix DNA-binding domain"/>
    <property type="match status" value="1"/>
</dbReference>
<dbReference type="PROSITE" id="PS50043">
    <property type="entry name" value="HTH_LUXR_2"/>
    <property type="match status" value="1"/>
</dbReference>
<keyword evidence="3" id="KW-1185">Reference proteome</keyword>
<dbReference type="PROSITE" id="PS00622">
    <property type="entry name" value="HTH_LUXR_1"/>
    <property type="match status" value="1"/>
</dbReference>
<dbReference type="GO" id="GO:0003677">
    <property type="term" value="F:DNA binding"/>
    <property type="evidence" value="ECO:0007669"/>
    <property type="project" value="InterPro"/>
</dbReference>
<dbReference type="InterPro" id="IPR041664">
    <property type="entry name" value="AAA_16"/>
</dbReference>
<dbReference type="Pfam" id="PF00196">
    <property type="entry name" value="GerE"/>
    <property type="match status" value="1"/>
</dbReference>
<protein>
    <submittedName>
        <fullName evidence="2">AAA domain-containing protein</fullName>
    </submittedName>
</protein>